<organism evidence="1 2">
    <name type="scientific">Sporisorium scitamineum</name>
    <dbReference type="NCBI Taxonomy" id="49012"/>
    <lineage>
        <taxon>Eukaryota</taxon>
        <taxon>Fungi</taxon>
        <taxon>Dikarya</taxon>
        <taxon>Basidiomycota</taxon>
        <taxon>Ustilaginomycotina</taxon>
        <taxon>Ustilaginomycetes</taxon>
        <taxon>Ustilaginales</taxon>
        <taxon>Ustilaginaceae</taxon>
        <taxon>Sporisorium</taxon>
    </lineage>
</organism>
<evidence type="ECO:0000313" key="2">
    <source>
        <dbReference type="Proteomes" id="UP000242770"/>
    </source>
</evidence>
<dbReference type="EMBL" id="CCFA01003574">
    <property type="protein sequence ID" value="CDW98640.1"/>
    <property type="molecule type" value="Genomic_DNA"/>
</dbReference>
<reference evidence="2" key="1">
    <citation type="submission" date="2014-06" db="EMBL/GenBank/DDBJ databases">
        <authorList>
            <person name="Berkman P.J."/>
        </authorList>
    </citation>
    <scope>NUCLEOTIDE SEQUENCE [LARGE SCALE GENOMIC DNA]</scope>
</reference>
<protein>
    <submittedName>
        <fullName evidence="1">Uncharacterized protein</fullName>
    </submittedName>
</protein>
<keyword evidence="2" id="KW-1185">Reference proteome</keyword>
<dbReference type="STRING" id="49012.A0A0F7SBZ9"/>
<dbReference type="AlphaFoldDB" id="A0A0F7SBZ9"/>
<name>A0A0F7SBZ9_9BASI</name>
<accession>A0A0F7SBZ9</accession>
<sequence length="164" mass="17965">MSDSSFRGMTPVAARSSMVPESVTLTDAAASHYGLAHRKIRLRIVTRHPLPEFHFLAPFDPQDPQCFAKLQSFVHAHMVSRSKRSGQTVVLPPSVSPEALHFQMDNFEVPFDDSEILRDGDTIEVHMDQSATESAAVNAAQSARRSSSYARLVLLVATASSTKA</sequence>
<gene>
    <name evidence="1" type="primary">SSCI59560.1</name>
</gene>
<dbReference type="Proteomes" id="UP000242770">
    <property type="component" value="Unassembled WGS sequence"/>
</dbReference>
<proteinExistence type="predicted"/>
<evidence type="ECO:0000313" key="1">
    <source>
        <dbReference type="EMBL" id="CDW98640.1"/>
    </source>
</evidence>